<name>A0A3G6IYG6_9CORY</name>
<dbReference type="SUPFAM" id="SSF53474">
    <property type="entry name" value="alpha/beta-Hydrolases"/>
    <property type="match status" value="1"/>
</dbReference>
<dbReference type="EMBL" id="CP033897">
    <property type="protein sequence ID" value="AZA10523.1"/>
    <property type="molecule type" value="Genomic_DNA"/>
</dbReference>
<keyword evidence="3" id="KW-0378">Hydrolase</keyword>
<dbReference type="RefSeq" id="WP_123932917.1">
    <property type="nucleotide sequence ID" value="NZ_CP033897.1"/>
</dbReference>
<keyword evidence="2" id="KW-0719">Serine esterase</keyword>
<dbReference type="Pfam" id="PF01083">
    <property type="entry name" value="Cutinase"/>
    <property type="match status" value="1"/>
</dbReference>
<keyword evidence="6" id="KW-1185">Reference proteome</keyword>
<organism evidence="5 6">
    <name type="scientific">Corynebacterium gerontici</name>
    <dbReference type="NCBI Taxonomy" id="2079234"/>
    <lineage>
        <taxon>Bacteria</taxon>
        <taxon>Bacillati</taxon>
        <taxon>Actinomycetota</taxon>
        <taxon>Actinomycetes</taxon>
        <taxon>Mycobacteriales</taxon>
        <taxon>Corynebacteriaceae</taxon>
        <taxon>Corynebacterium</taxon>
    </lineage>
</organism>
<dbReference type="GO" id="GO:0052689">
    <property type="term" value="F:carboxylic ester hydrolase activity"/>
    <property type="evidence" value="ECO:0007669"/>
    <property type="project" value="UniProtKB-KW"/>
</dbReference>
<evidence type="ECO:0000313" key="6">
    <source>
        <dbReference type="Proteomes" id="UP000271587"/>
    </source>
</evidence>
<proteinExistence type="inferred from homology"/>
<dbReference type="PANTHER" id="PTHR33630:SF9">
    <property type="entry name" value="CUTINASE 4"/>
    <property type="match status" value="1"/>
</dbReference>
<evidence type="ECO:0000256" key="3">
    <source>
        <dbReference type="ARBA" id="ARBA00022801"/>
    </source>
</evidence>
<dbReference type="InterPro" id="IPR029058">
    <property type="entry name" value="AB_hydrolase_fold"/>
</dbReference>
<evidence type="ECO:0000256" key="4">
    <source>
        <dbReference type="ARBA" id="ARBA00023157"/>
    </source>
</evidence>
<dbReference type="Proteomes" id="UP000271587">
    <property type="component" value="Chromosome"/>
</dbReference>
<protein>
    <submittedName>
        <fullName evidence="5">Cutinase</fullName>
    </submittedName>
</protein>
<dbReference type="PANTHER" id="PTHR33630">
    <property type="entry name" value="CUTINASE RV1984C-RELATED-RELATED"/>
    <property type="match status" value="1"/>
</dbReference>
<evidence type="ECO:0000313" key="5">
    <source>
        <dbReference type="EMBL" id="AZA10523.1"/>
    </source>
</evidence>
<evidence type="ECO:0000256" key="2">
    <source>
        <dbReference type="ARBA" id="ARBA00022487"/>
    </source>
</evidence>
<reference evidence="5 6" key="1">
    <citation type="submission" date="2018-11" db="EMBL/GenBank/DDBJ databases">
        <authorList>
            <person name="Kleinhagauer T."/>
            <person name="Glaeser S.P."/>
            <person name="Spergser J."/>
            <person name="Ruckert C."/>
            <person name="Kaempfer P."/>
            <person name="Busse H.-J."/>
        </authorList>
    </citation>
    <scope>NUCLEOTIDE SEQUENCE [LARGE SCALE GENOMIC DNA]</scope>
    <source>
        <strain evidence="5 6">W8</strain>
    </source>
</reference>
<dbReference type="Gene3D" id="3.40.50.1820">
    <property type="entry name" value="alpha/beta hydrolase"/>
    <property type="match status" value="1"/>
</dbReference>
<accession>A0A3G6IYG6</accession>
<dbReference type="SMART" id="SM01110">
    <property type="entry name" value="Cutinase"/>
    <property type="match status" value="1"/>
</dbReference>
<sequence length="299" mass="31839" precursor="true">MRKLLMAAAALVIIVVIVLGISRWMSSDPGPAPAPNGPVAAQPEHCVDVEFISAPGTWESSAVDDPFAPKANPNSLMLNVTNPLQQEFQGQKVKIWTLPYTAQFRNVNAQGEMSYDDSRNEGTAKVEQELQSVHAECPQTDFILAGFSQGAVLLGDVANKIGVQGGVIPPDRIRGVALLADGRRVPDAGQFVGNPVAGVGAEVALEPVNLLVQPIVPGATMRGPREGGFGTLNDRVFEICAPDDTVCDAPRDVINGVARARQLVEANGVHGMYLTNPNVIPGTTAPEWIVNWARDLIRN</sequence>
<keyword evidence="4" id="KW-1015">Disulfide bond</keyword>
<dbReference type="OrthoDB" id="4423762at2"/>
<dbReference type="InterPro" id="IPR000675">
    <property type="entry name" value="Cutinase/axe"/>
</dbReference>
<comment type="similarity">
    <text evidence="1">Belongs to the cutinase family.</text>
</comment>
<dbReference type="AlphaFoldDB" id="A0A3G6IYG6"/>
<dbReference type="KEGG" id="cgk:CGERO_00940"/>
<gene>
    <name evidence="5" type="ORF">CGERO_00940</name>
</gene>
<evidence type="ECO:0000256" key="1">
    <source>
        <dbReference type="ARBA" id="ARBA00007534"/>
    </source>
</evidence>